<dbReference type="Proteomes" id="UP000070339">
    <property type="component" value="Unassembled WGS sequence"/>
</dbReference>
<reference evidence="2 3" key="1">
    <citation type="journal article" date="2016" name="Int. J. Syst. Evol. Microbiol.">
        <title>Resolving the Complexity of Human Skin Metagenomes Using Single-Molecule Sequencing.</title>
        <authorList>
            <consortium name="NISC Comparative Sequencing Program"/>
            <person name="Tsai Y.C."/>
            <person name="Conlan S."/>
            <person name="Deming C."/>
            <person name="Segre J.A."/>
            <person name="Kong H.H."/>
            <person name="Korlach J."/>
            <person name="Oh J."/>
        </authorList>
    </citation>
    <scope>NUCLEOTIDE SEQUENCE [LARGE SCALE GENOMIC DNA]</scope>
    <source>
        <strain evidence="2 3">1B08</strain>
    </source>
</reference>
<dbReference type="EMBL" id="LTEB01000030">
    <property type="protein sequence ID" value="KXU17697.1"/>
    <property type="molecule type" value="Genomic_DNA"/>
</dbReference>
<keyword evidence="1" id="KW-0812">Transmembrane</keyword>
<gene>
    <name evidence="2" type="ORF">WM41_1734</name>
</gene>
<keyword evidence="1" id="KW-0472">Membrane</keyword>
<evidence type="ECO:0000313" key="2">
    <source>
        <dbReference type="EMBL" id="KXU17697.1"/>
    </source>
</evidence>
<accession>A0ABR5V8B9</accession>
<protein>
    <submittedName>
        <fullName evidence="2">Uncharacterized protein</fullName>
    </submittedName>
</protein>
<organism evidence="2 3">
    <name type="scientific">Corynebacterium simulans</name>
    <dbReference type="NCBI Taxonomy" id="146827"/>
    <lineage>
        <taxon>Bacteria</taxon>
        <taxon>Bacillati</taxon>
        <taxon>Actinomycetota</taxon>
        <taxon>Actinomycetes</taxon>
        <taxon>Mycobacteriales</taxon>
        <taxon>Corynebacteriaceae</taxon>
        <taxon>Corynebacterium</taxon>
    </lineage>
</organism>
<dbReference type="RefSeq" id="WP_061923897.1">
    <property type="nucleotide sequence ID" value="NZ_LTEB01000030.1"/>
</dbReference>
<feature type="transmembrane region" description="Helical" evidence="1">
    <location>
        <begin position="12"/>
        <end position="31"/>
    </location>
</feature>
<name>A0ABR5V8B9_9CORY</name>
<evidence type="ECO:0000256" key="1">
    <source>
        <dbReference type="SAM" id="Phobius"/>
    </source>
</evidence>
<sequence length="152" mass="16575">MQSLKKSKVTQALFALVFLGAVLSGAAWYAGVEWLGLFFAVLTIGDAAAIVYWRLRVALMQQSRRLVDLRESHSQLHGRVNKQLNSVSSSIRGQLKTVDKQLGLLADTKGTGASGSVDLSELRDDVVAIQEQLRGQQALLQEIIVSLDLKKG</sequence>
<evidence type="ECO:0000313" key="3">
    <source>
        <dbReference type="Proteomes" id="UP000070339"/>
    </source>
</evidence>
<keyword evidence="3" id="KW-1185">Reference proteome</keyword>
<comment type="caution">
    <text evidence="2">The sequence shown here is derived from an EMBL/GenBank/DDBJ whole genome shotgun (WGS) entry which is preliminary data.</text>
</comment>
<keyword evidence="1" id="KW-1133">Transmembrane helix</keyword>
<proteinExistence type="predicted"/>
<feature type="transmembrane region" description="Helical" evidence="1">
    <location>
        <begin position="37"/>
        <end position="55"/>
    </location>
</feature>